<dbReference type="EMBL" id="CM037016">
    <property type="protein sequence ID" value="KAH7679940.1"/>
    <property type="molecule type" value="Genomic_DNA"/>
</dbReference>
<name>A0ACB7VYS3_DIOAL</name>
<dbReference type="Proteomes" id="UP000827976">
    <property type="component" value="Chromosome 6"/>
</dbReference>
<comment type="caution">
    <text evidence="1">The sequence shown here is derived from an EMBL/GenBank/DDBJ whole genome shotgun (WGS) entry which is preliminary data.</text>
</comment>
<evidence type="ECO:0000313" key="2">
    <source>
        <dbReference type="Proteomes" id="UP000827976"/>
    </source>
</evidence>
<protein>
    <submittedName>
        <fullName evidence="1">Cathepsin H protein</fullName>
        <ecNumber evidence="1">3.4.22.16</ecNumber>
    </submittedName>
</protein>
<accession>A0ACB7VYS3</accession>
<reference evidence="2" key="1">
    <citation type="journal article" date="2022" name="Nat. Commun.">
        <title>Chromosome evolution and the genetic basis of agronomically important traits in greater yam.</title>
        <authorList>
            <person name="Bredeson J.V."/>
            <person name="Lyons J.B."/>
            <person name="Oniyinde I.O."/>
            <person name="Okereke N.R."/>
            <person name="Kolade O."/>
            <person name="Nnabue I."/>
            <person name="Nwadili C.O."/>
            <person name="Hribova E."/>
            <person name="Parker M."/>
            <person name="Nwogha J."/>
            <person name="Shu S."/>
            <person name="Carlson J."/>
            <person name="Kariba R."/>
            <person name="Muthemba S."/>
            <person name="Knop K."/>
            <person name="Barton G.J."/>
            <person name="Sherwood A.V."/>
            <person name="Lopez-Montes A."/>
            <person name="Asiedu R."/>
            <person name="Jamnadass R."/>
            <person name="Muchugi A."/>
            <person name="Goodstein D."/>
            <person name="Egesi C.N."/>
            <person name="Featherston J."/>
            <person name="Asfaw A."/>
            <person name="Simpson G.G."/>
            <person name="Dolezel J."/>
            <person name="Hendre P.S."/>
            <person name="Van Deynze A."/>
            <person name="Kumar P.L."/>
            <person name="Obidiegwu J.E."/>
            <person name="Bhattacharjee R."/>
            <person name="Rokhsar D.S."/>
        </authorList>
    </citation>
    <scope>NUCLEOTIDE SEQUENCE [LARGE SCALE GENOMIC DNA]</scope>
    <source>
        <strain evidence="2">cv. TDa95/00328</strain>
    </source>
</reference>
<evidence type="ECO:0000313" key="1">
    <source>
        <dbReference type="EMBL" id="KAH7679940.1"/>
    </source>
</evidence>
<keyword evidence="1" id="KW-0378">Hydrolase</keyword>
<keyword evidence="2" id="KW-1185">Reference proteome</keyword>
<proteinExistence type="predicted"/>
<organism evidence="1 2">
    <name type="scientific">Dioscorea alata</name>
    <name type="common">Purple yam</name>
    <dbReference type="NCBI Taxonomy" id="55571"/>
    <lineage>
        <taxon>Eukaryota</taxon>
        <taxon>Viridiplantae</taxon>
        <taxon>Streptophyta</taxon>
        <taxon>Embryophyta</taxon>
        <taxon>Tracheophyta</taxon>
        <taxon>Spermatophyta</taxon>
        <taxon>Magnoliopsida</taxon>
        <taxon>Liliopsida</taxon>
        <taxon>Dioscoreales</taxon>
        <taxon>Dioscoreaceae</taxon>
        <taxon>Dioscorea</taxon>
    </lineage>
</organism>
<dbReference type="EC" id="3.4.22.16" evidence="1"/>
<gene>
    <name evidence="1" type="ORF">IHE45_06G091200</name>
</gene>
<sequence length="345" mass="37754">MASLVHLLLIIITLFTISSISSSNPMATKDFILSTLGHTHDSITFARFAQRYGKRYESVEEINKRFGLFTDNLNIIRSTNKKGLSYKLGINKFTDMSWEEFRSNKLGATQNCSATLKGNHKLTDAPIPQTRDWRKDGIVSPVKDQGACGSCWTFSATGALEAAHCQATGKNITLSEQQLVDCAQAFNNNGCQGGLPSQAFQYVKYNGGLDTEKSYPYKETDGTCSYKSENIGVKVIDAVNITMDAEDELKHAVGVVRPVSIAFEVVQSFMSYKSGVYSSDTCGSSPMDVNHAVLAVGYGVEKGVPYWLIKNSWGTEWGMDGYFKMELGKNMCGVATCASYPVVSA</sequence>